<dbReference type="Proteomes" id="UP000271925">
    <property type="component" value="Unassembled WGS sequence"/>
</dbReference>
<protein>
    <submittedName>
        <fullName evidence="1">3-oxoacyl-ACP synthase</fullName>
    </submittedName>
</protein>
<name>A0A3P1BTY4_9BACT</name>
<comment type="caution">
    <text evidence="1">The sequence shown here is derived from an EMBL/GenBank/DDBJ whole genome shotgun (WGS) entry which is preliminary data.</text>
</comment>
<gene>
    <name evidence="1" type="ORF">EHT25_13900</name>
</gene>
<proteinExistence type="predicted"/>
<evidence type="ECO:0000313" key="1">
    <source>
        <dbReference type="EMBL" id="RRB04578.1"/>
    </source>
</evidence>
<keyword evidence="2" id="KW-1185">Reference proteome</keyword>
<dbReference type="AlphaFoldDB" id="A0A3P1BTY4"/>
<dbReference type="OrthoDB" id="667380at2"/>
<sequence length="153" mass="16959">MIDYVPIKQTLFDRCQQYVEQRIETAKTAMEAAQSAANEESKSSAGDKYETGRAMAQIERDRHAQQLAEAHKLQQELSRIDVGKTYSIVQPGSLVITSQGNYFIAISAGKLTVDQTDYFAVSAASPIAVRLSHAKPNDEVVFNGKPIRIVEIR</sequence>
<organism evidence="1 2">
    <name type="scientific">Larkinella rosea</name>
    <dbReference type="NCBI Taxonomy" id="2025312"/>
    <lineage>
        <taxon>Bacteria</taxon>
        <taxon>Pseudomonadati</taxon>
        <taxon>Bacteroidota</taxon>
        <taxon>Cytophagia</taxon>
        <taxon>Cytophagales</taxon>
        <taxon>Spirosomataceae</taxon>
        <taxon>Larkinella</taxon>
    </lineage>
</organism>
<reference evidence="1 2" key="1">
    <citation type="submission" date="2018-11" db="EMBL/GenBank/DDBJ databases">
        <authorList>
            <person name="Zhou Z."/>
            <person name="Wang G."/>
        </authorList>
    </citation>
    <scope>NUCLEOTIDE SEQUENCE [LARGE SCALE GENOMIC DNA]</scope>
    <source>
        <strain evidence="1 2">KCTC52004</strain>
    </source>
</reference>
<accession>A0A3P1BTY4</accession>
<dbReference type="EMBL" id="RQJO01000008">
    <property type="protein sequence ID" value="RRB04578.1"/>
    <property type="molecule type" value="Genomic_DNA"/>
</dbReference>
<dbReference type="RefSeq" id="WP_124875443.1">
    <property type="nucleotide sequence ID" value="NZ_RQJO01000008.1"/>
</dbReference>
<evidence type="ECO:0000313" key="2">
    <source>
        <dbReference type="Proteomes" id="UP000271925"/>
    </source>
</evidence>